<dbReference type="Pfam" id="PF04542">
    <property type="entry name" value="Sigma70_r2"/>
    <property type="match status" value="1"/>
</dbReference>
<dbReference type="InterPro" id="IPR007627">
    <property type="entry name" value="RNA_pol_sigma70_r2"/>
</dbReference>
<protein>
    <submittedName>
        <fullName evidence="7">RNA polymerase sigma factor</fullName>
    </submittedName>
</protein>
<evidence type="ECO:0000256" key="2">
    <source>
        <dbReference type="ARBA" id="ARBA00023015"/>
    </source>
</evidence>
<feature type="domain" description="RNA polymerase sigma-70 region 2" evidence="5">
    <location>
        <begin position="7"/>
        <end position="72"/>
    </location>
</feature>
<comment type="similarity">
    <text evidence="1">Belongs to the sigma-70 factor family. ECF subfamily.</text>
</comment>
<dbReference type="InterPro" id="IPR013325">
    <property type="entry name" value="RNA_pol_sigma_r2"/>
</dbReference>
<organism evidence="7 8">
    <name type="scientific">Butyricimonas hominis</name>
    <dbReference type="NCBI Taxonomy" id="2763032"/>
    <lineage>
        <taxon>Bacteria</taxon>
        <taxon>Pseudomonadati</taxon>
        <taxon>Bacteroidota</taxon>
        <taxon>Bacteroidia</taxon>
        <taxon>Bacteroidales</taxon>
        <taxon>Odoribacteraceae</taxon>
        <taxon>Butyricimonas</taxon>
    </lineage>
</organism>
<dbReference type="SUPFAM" id="SSF88946">
    <property type="entry name" value="Sigma2 domain of RNA polymerase sigma factors"/>
    <property type="match status" value="1"/>
</dbReference>
<evidence type="ECO:0000256" key="4">
    <source>
        <dbReference type="ARBA" id="ARBA00023163"/>
    </source>
</evidence>
<dbReference type="PANTHER" id="PTHR43133:SF63">
    <property type="entry name" value="RNA POLYMERASE SIGMA FACTOR FECI-RELATED"/>
    <property type="match status" value="1"/>
</dbReference>
<dbReference type="Pfam" id="PF08281">
    <property type="entry name" value="Sigma70_r4_2"/>
    <property type="match status" value="1"/>
</dbReference>
<proteinExistence type="inferred from homology"/>
<dbReference type="RefSeq" id="WP_186978435.1">
    <property type="nucleotide sequence ID" value="NZ_JACOOH010000010.1"/>
</dbReference>
<dbReference type="Proteomes" id="UP000646484">
    <property type="component" value="Unassembled WGS sequence"/>
</dbReference>
<dbReference type="PANTHER" id="PTHR43133">
    <property type="entry name" value="RNA POLYMERASE ECF-TYPE SIGMA FACTO"/>
    <property type="match status" value="1"/>
</dbReference>
<dbReference type="SUPFAM" id="SSF88659">
    <property type="entry name" value="Sigma3 and sigma4 domains of RNA polymerase sigma factors"/>
    <property type="match status" value="1"/>
</dbReference>
<dbReference type="Gene3D" id="1.10.10.10">
    <property type="entry name" value="Winged helix-like DNA-binding domain superfamily/Winged helix DNA-binding domain"/>
    <property type="match status" value="1"/>
</dbReference>
<dbReference type="InterPro" id="IPR036388">
    <property type="entry name" value="WH-like_DNA-bd_sf"/>
</dbReference>
<sequence>MDVTTIFKNYQSRLKGYIAQRVSSREDREDILQDVFYKLLQTDPAEPPIRQISAWLYSVARNLIIDKNRKHKEEQIPLLPRYDDETLVLKEMSEFLFDADTSPEKEYTRSLVWEELDKALAELPEEQRTVFELTELQGFSFKEISASTGIPVNTLISRKRYAVLYLREQLYELYEELLQE</sequence>
<dbReference type="InterPro" id="IPR039425">
    <property type="entry name" value="RNA_pol_sigma-70-like"/>
</dbReference>
<dbReference type="EMBL" id="JACOOH010000010">
    <property type="protein sequence ID" value="MBC5623370.1"/>
    <property type="molecule type" value="Genomic_DNA"/>
</dbReference>
<dbReference type="InterPro" id="IPR014284">
    <property type="entry name" value="RNA_pol_sigma-70_dom"/>
</dbReference>
<keyword evidence="4" id="KW-0804">Transcription</keyword>
<evidence type="ECO:0000313" key="8">
    <source>
        <dbReference type="Proteomes" id="UP000646484"/>
    </source>
</evidence>
<reference evidence="7 8" key="1">
    <citation type="submission" date="2020-08" db="EMBL/GenBank/DDBJ databases">
        <title>Genome public.</title>
        <authorList>
            <person name="Liu C."/>
            <person name="Sun Q."/>
        </authorList>
    </citation>
    <scope>NUCLEOTIDE SEQUENCE [LARGE SCALE GENOMIC DNA]</scope>
    <source>
        <strain evidence="7 8">NSJ-56</strain>
    </source>
</reference>
<evidence type="ECO:0000259" key="5">
    <source>
        <dbReference type="Pfam" id="PF04542"/>
    </source>
</evidence>
<feature type="domain" description="RNA polymerase sigma factor 70 region 4 type 2" evidence="6">
    <location>
        <begin position="114"/>
        <end position="154"/>
    </location>
</feature>
<accession>A0ABR7D7R9</accession>
<evidence type="ECO:0000256" key="3">
    <source>
        <dbReference type="ARBA" id="ARBA00023082"/>
    </source>
</evidence>
<evidence type="ECO:0000256" key="1">
    <source>
        <dbReference type="ARBA" id="ARBA00010641"/>
    </source>
</evidence>
<dbReference type="NCBIfam" id="TIGR02937">
    <property type="entry name" value="sigma70-ECF"/>
    <property type="match status" value="1"/>
</dbReference>
<keyword evidence="8" id="KW-1185">Reference proteome</keyword>
<evidence type="ECO:0000313" key="7">
    <source>
        <dbReference type="EMBL" id="MBC5623370.1"/>
    </source>
</evidence>
<comment type="caution">
    <text evidence="7">The sequence shown here is derived from an EMBL/GenBank/DDBJ whole genome shotgun (WGS) entry which is preliminary data.</text>
</comment>
<evidence type="ECO:0000259" key="6">
    <source>
        <dbReference type="Pfam" id="PF08281"/>
    </source>
</evidence>
<dbReference type="InterPro" id="IPR013249">
    <property type="entry name" value="RNA_pol_sigma70_r4_t2"/>
</dbReference>
<dbReference type="InterPro" id="IPR013324">
    <property type="entry name" value="RNA_pol_sigma_r3/r4-like"/>
</dbReference>
<keyword evidence="2" id="KW-0805">Transcription regulation</keyword>
<gene>
    <name evidence="7" type="ORF">H8S64_19930</name>
</gene>
<name>A0ABR7D7R9_9BACT</name>
<dbReference type="Gene3D" id="1.10.1740.10">
    <property type="match status" value="1"/>
</dbReference>
<keyword evidence="3" id="KW-0731">Sigma factor</keyword>
<dbReference type="CDD" id="cd06171">
    <property type="entry name" value="Sigma70_r4"/>
    <property type="match status" value="1"/>
</dbReference>